<name>A0A3S4D8D1_9MICO</name>
<dbReference type="Proteomes" id="UP000288547">
    <property type="component" value="Unassembled WGS sequence"/>
</dbReference>
<organism evidence="2 3">
    <name type="scientific">Labedella phragmitis</name>
    <dbReference type="NCBI Taxonomy" id="2498849"/>
    <lineage>
        <taxon>Bacteria</taxon>
        <taxon>Bacillati</taxon>
        <taxon>Actinomycetota</taxon>
        <taxon>Actinomycetes</taxon>
        <taxon>Micrococcales</taxon>
        <taxon>Microbacteriaceae</taxon>
        <taxon>Labedella</taxon>
    </lineage>
</organism>
<dbReference type="SUPFAM" id="SSF142433">
    <property type="entry name" value="CinA-like"/>
    <property type="match status" value="1"/>
</dbReference>
<accession>A0A3S4D8D1</accession>
<dbReference type="InterPro" id="IPR008136">
    <property type="entry name" value="CinA_C"/>
</dbReference>
<reference evidence="2 3" key="1">
    <citation type="submission" date="2018-12" db="EMBL/GenBank/DDBJ databases">
        <authorList>
            <person name="Li F."/>
        </authorList>
    </citation>
    <scope>NUCLEOTIDE SEQUENCE [LARGE SCALE GENOMIC DNA]</scope>
    <source>
        <strain evidence="2 3">11W25H-1</strain>
    </source>
</reference>
<dbReference type="Gene3D" id="3.90.950.20">
    <property type="entry name" value="CinA-like"/>
    <property type="match status" value="1"/>
</dbReference>
<sequence>MSTDTGGLIRALAAAGHTVAVAESLTGGALASALIATAGASAVVRGGVVAYDTELKATVLGVDRDLLDREGPVHAEVACQMAVGVRRTLATAAGPASIGVATTGVAGPASQGGRAPGTVFVAVSSDAGLLVREAAFGGDRSSIRWATVDLALEMLGNSVR</sequence>
<keyword evidence="3" id="KW-1185">Reference proteome</keyword>
<dbReference type="OrthoDB" id="1253990at2"/>
<dbReference type="NCBIfam" id="TIGR00199">
    <property type="entry name" value="PncC_domain"/>
    <property type="match status" value="1"/>
</dbReference>
<proteinExistence type="predicted"/>
<gene>
    <name evidence="2" type="ORF">ELQ90_13630</name>
</gene>
<protein>
    <submittedName>
        <fullName evidence="2">CinA family protein</fullName>
    </submittedName>
</protein>
<dbReference type="Pfam" id="PF02464">
    <property type="entry name" value="CinA"/>
    <property type="match status" value="1"/>
</dbReference>
<dbReference type="InterPro" id="IPR036653">
    <property type="entry name" value="CinA-like_C"/>
</dbReference>
<comment type="caution">
    <text evidence="2">The sequence shown here is derived from an EMBL/GenBank/DDBJ whole genome shotgun (WGS) entry which is preliminary data.</text>
</comment>
<feature type="domain" description="CinA C-terminal" evidence="1">
    <location>
        <begin position="9"/>
        <end position="157"/>
    </location>
</feature>
<dbReference type="EMBL" id="RZNB01000006">
    <property type="protein sequence ID" value="RWZ46490.1"/>
    <property type="molecule type" value="Genomic_DNA"/>
</dbReference>
<dbReference type="AlphaFoldDB" id="A0A3S4D8D1"/>
<dbReference type="RefSeq" id="WP_128495841.1">
    <property type="nucleotide sequence ID" value="NZ_RZNB01000006.1"/>
</dbReference>
<evidence type="ECO:0000259" key="1">
    <source>
        <dbReference type="Pfam" id="PF02464"/>
    </source>
</evidence>
<evidence type="ECO:0000313" key="2">
    <source>
        <dbReference type="EMBL" id="RWZ46490.1"/>
    </source>
</evidence>
<evidence type="ECO:0000313" key="3">
    <source>
        <dbReference type="Proteomes" id="UP000288547"/>
    </source>
</evidence>